<accession>A0A857INK2</accession>
<protein>
    <submittedName>
        <fullName evidence="7">O-antigen ligase domain-containing protein</fullName>
    </submittedName>
</protein>
<evidence type="ECO:0000256" key="4">
    <source>
        <dbReference type="ARBA" id="ARBA00023136"/>
    </source>
</evidence>
<dbReference type="InterPro" id="IPR007016">
    <property type="entry name" value="O-antigen_ligase-rel_domated"/>
</dbReference>
<evidence type="ECO:0000256" key="2">
    <source>
        <dbReference type="ARBA" id="ARBA00022692"/>
    </source>
</evidence>
<feature type="transmembrane region" description="Helical" evidence="5">
    <location>
        <begin position="305"/>
        <end position="329"/>
    </location>
</feature>
<evidence type="ECO:0000313" key="7">
    <source>
        <dbReference type="EMBL" id="QHI14870.1"/>
    </source>
</evidence>
<dbReference type="AlphaFoldDB" id="A0A857INK2"/>
<evidence type="ECO:0000256" key="1">
    <source>
        <dbReference type="ARBA" id="ARBA00004141"/>
    </source>
</evidence>
<evidence type="ECO:0000256" key="3">
    <source>
        <dbReference type="ARBA" id="ARBA00022989"/>
    </source>
</evidence>
<sequence length="382" mass="43359">MLHLMFISLLIPLPLVQVGGFASGLYLYHLLSFSMLGMLILRAIKNNGVLKFDKIDFFFFIYVIFVFFLSGFDLTKEWLIAILSFFCFYISALFSLNSNYSVKDIVAISPYYLLVISFLGISSYLNNNYLYVNPYILDDDGDGFLFTGFLGLTRGSLGVIFPILISLTLVDISERTTKGKVFVFVSILFAVFCIFLSGSRTGLALALLAICLNLIAFKSRSISYFSSFGILSVLFLSPYLYSYIDVSRYTNISSSESVTSREDIQGATISYIFNNIEHFIFGMGYNSSNFVHLIQRELTHPHNEFLLTIWSLGFVGFGLFFLMLFNIYLKCSDKYKKNLIVMYLLIFAGSMSVGGILTPSLRLAYLGFFAYFVFKSFRKEVL</sequence>
<dbReference type="PANTHER" id="PTHR37422:SF13">
    <property type="entry name" value="LIPOPOLYSACCHARIDE BIOSYNTHESIS PROTEIN PA4999-RELATED"/>
    <property type="match status" value="1"/>
</dbReference>
<comment type="subcellular location">
    <subcellularLocation>
        <location evidence="1">Membrane</location>
        <topology evidence="1">Multi-pass membrane protein</topology>
    </subcellularLocation>
</comment>
<feature type="transmembrane region" description="Helical" evidence="5">
    <location>
        <begin position="341"/>
        <end position="374"/>
    </location>
</feature>
<feature type="transmembrane region" description="Helical" evidence="5">
    <location>
        <begin position="56"/>
        <end position="72"/>
    </location>
</feature>
<reference evidence="7 8" key="1">
    <citation type="submission" date="2018-08" db="EMBL/GenBank/DDBJ databases">
        <title>Analysis of the genomic diversity of Mexican Acinetobacter haemolyticus clinical isolates.</title>
        <authorList>
            <person name="Castro-Jaimes S."/>
            <person name="Cevallos M.A."/>
        </authorList>
    </citation>
    <scope>NUCLEOTIDE SEQUENCE [LARGE SCALE GENOMIC DNA]</scope>
    <source>
        <strain evidence="7 8">AN43</strain>
    </source>
</reference>
<dbReference type="GO" id="GO:0016874">
    <property type="term" value="F:ligase activity"/>
    <property type="evidence" value="ECO:0007669"/>
    <property type="project" value="UniProtKB-KW"/>
</dbReference>
<dbReference type="EMBL" id="CP031976">
    <property type="protein sequence ID" value="QHI14870.1"/>
    <property type="molecule type" value="Genomic_DNA"/>
</dbReference>
<organism evidence="7 8">
    <name type="scientific">Acinetobacter haemolyticus</name>
    <dbReference type="NCBI Taxonomy" id="29430"/>
    <lineage>
        <taxon>Bacteria</taxon>
        <taxon>Pseudomonadati</taxon>
        <taxon>Pseudomonadota</taxon>
        <taxon>Gammaproteobacteria</taxon>
        <taxon>Moraxellales</taxon>
        <taxon>Moraxellaceae</taxon>
        <taxon>Acinetobacter</taxon>
    </lineage>
</organism>
<keyword evidence="7" id="KW-0436">Ligase</keyword>
<proteinExistence type="predicted"/>
<feature type="transmembrane region" description="Helical" evidence="5">
    <location>
        <begin position="145"/>
        <end position="170"/>
    </location>
</feature>
<dbReference type="PANTHER" id="PTHR37422">
    <property type="entry name" value="TEICHURONIC ACID BIOSYNTHESIS PROTEIN TUAE"/>
    <property type="match status" value="1"/>
</dbReference>
<dbReference type="Pfam" id="PF04932">
    <property type="entry name" value="Wzy_C"/>
    <property type="match status" value="1"/>
</dbReference>
<dbReference type="Proteomes" id="UP000463868">
    <property type="component" value="Chromosome"/>
</dbReference>
<feature type="domain" description="O-antigen ligase-related" evidence="6">
    <location>
        <begin position="186"/>
        <end position="321"/>
    </location>
</feature>
<gene>
    <name evidence="7" type="ORF">AhaeAN43_16725</name>
</gene>
<keyword evidence="3 5" id="KW-1133">Transmembrane helix</keyword>
<keyword evidence="4 5" id="KW-0472">Membrane</keyword>
<dbReference type="InterPro" id="IPR051533">
    <property type="entry name" value="WaaL-like"/>
</dbReference>
<name>A0A857INK2_ACIHA</name>
<feature type="transmembrane region" description="Helical" evidence="5">
    <location>
        <begin position="108"/>
        <end position="125"/>
    </location>
</feature>
<evidence type="ECO:0000256" key="5">
    <source>
        <dbReference type="SAM" id="Phobius"/>
    </source>
</evidence>
<feature type="transmembrane region" description="Helical" evidence="5">
    <location>
        <begin position="221"/>
        <end position="241"/>
    </location>
</feature>
<evidence type="ECO:0000313" key="8">
    <source>
        <dbReference type="Proteomes" id="UP000463868"/>
    </source>
</evidence>
<feature type="transmembrane region" description="Helical" evidence="5">
    <location>
        <begin position="182"/>
        <end position="215"/>
    </location>
</feature>
<keyword evidence="2 5" id="KW-0812">Transmembrane</keyword>
<dbReference type="GO" id="GO:0016020">
    <property type="term" value="C:membrane"/>
    <property type="evidence" value="ECO:0007669"/>
    <property type="project" value="UniProtKB-SubCell"/>
</dbReference>
<evidence type="ECO:0000259" key="6">
    <source>
        <dbReference type="Pfam" id="PF04932"/>
    </source>
</evidence>
<feature type="transmembrane region" description="Helical" evidence="5">
    <location>
        <begin position="78"/>
        <end position="96"/>
    </location>
</feature>